<evidence type="ECO:0000313" key="11">
    <source>
        <dbReference type="Proteomes" id="UP000009223"/>
    </source>
</evidence>
<keyword evidence="4 10" id="KW-0808">Transferase</keyword>
<gene>
    <name evidence="10" type="ordered locus">TREPR_2283</name>
</gene>
<dbReference type="STRING" id="545694.TREPR_2283"/>
<dbReference type="PRINTS" id="PR00507">
    <property type="entry name" value="N12N6MTFRASE"/>
</dbReference>
<evidence type="ECO:0000256" key="1">
    <source>
        <dbReference type="ARBA" id="ARBA00006594"/>
    </source>
</evidence>
<dbReference type="GO" id="GO:0032259">
    <property type="term" value="P:methylation"/>
    <property type="evidence" value="ECO:0007669"/>
    <property type="project" value="UniProtKB-KW"/>
</dbReference>
<keyword evidence="3 10" id="KW-0489">Methyltransferase</keyword>
<dbReference type="Pfam" id="PF12161">
    <property type="entry name" value="HsdM_N"/>
    <property type="match status" value="1"/>
</dbReference>
<evidence type="ECO:0000256" key="7">
    <source>
        <dbReference type="ARBA" id="ARBA00047942"/>
    </source>
</evidence>
<feature type="domain" description="DNA methylase adenine-specific" evidence="8">
    <location>
        <begin position="155"/>
        <end position="476"/>
    </location>
</feature>
<dbReference type="InterPro" id="IPR052916">
    <property type="entry name" value="Type-I_RE_MTase_Subunit"/>
</dbReference>
<accession>F5YI20</accession>
<keyword evidence="5" id="KW-0949">S-adenosyl-L-methionine</keyword>
<evidence type="ECO:0000256" key="5">
    <source>
        <dbReference type="ARBA" id="ARBA00022691"/>
    </source>
</evidence>
<dbReference type="GO" id="GO:0009307">
    <property type="term" value="P:DNA restriction-modification system"/>
    <property type="evidence" value="ECO:0007669"/>
    <property type="project" value="UniProtKB-KW"/>
</dbReference>
<evidence type="ECO:0000256" key="2">
    <source>
        <dbReference type="ARBA" id="ARBA00011900"/>
    </source>
</evidence>
<reference evidence="10 11" key="2">
    <citation type="journal article" date="2011" name="ISME J.">
        <title>RNA-seq reveals cooperative metabolic interactions between two termite-gut spirochete species in co-culture.</title>
        <authorList>
            <person name="Rosenthal A.Z."/>
            <person name="Matson E.G."/>
            <person name="Eldar A."/>
            <person name="Leadbetter J.R."/>
        </authorList>
    </citation>
    <scope>NUCLEOTIDE SEQUENCE [LARGE SCALE GENOMIC DNA]</scope>
    <source>
        <strain evidence="11">ATCC BAA-887 / DSM 12427 / ZAS-2</strain>
    </source>
</reference>
<evidence type="ECO:0000313" key="10">
    <source>
        <dbReference type="EMBL" id="AEF86264.1"/>
    </source>
</evidence>
<evidence type="ECO:0000259" key="8">
    <source>
        <dbReference type="Pfam" id="PF02384"/>
    </source>
</evidence>
<comment type="catalytic activity">
    <reaction evidence="7">
        <text>a 2'-deoxyadenosine in DNA + S-adenosyl-L-methionine = an N(6)-methyl-2'-deoxyadenosine in DNA + S-adenosyl-L-homocysteine + H(+)</text>
        <dbReference type="Rhea" id="RHEA:15197"/>
        <dbReference type="Rhea" id="RHEA-COMP:12418"/>
        <dbReference type="Rhea" id="RHEA-COMP:12419"/>
        <dbReference type="ChEBI" id="CHEBI:15378"/>
        <dbReference type="ChEBI" id="CHEBI:57856"/>
        <dbReference type="ChEBI" id="CHEBI:59789"/>
        <dbReference type="ChEBI" id="CHEBI:90615"/>
        <dbReference type="ChEBI" id="CHEBI:90616"/>
        <dbReference type="EC" id="2.1.1.72"/>
    </reaction>
</comment>
<dbReference type="SUPFAM" id="SSF53335">
    <property type="entry name" value="S-adenosyl-L-methionine-dependent methyltransferases"/>
    <property type="match status" value="1"/>
</dbReference>
<feature type="domain" description="N6 adenine-specific DNA methyltransferase N-terminal" evidence="9">
    <location>
        <begin position="14"/>
        <end position="142"/>
    </location>
</feature>
<dbReference type="InterPro" id="IPR029063">
    <property type="entry name" value="SAM-dependent_MTases_sf"/>
</dbReference>
<dbReference type="GO" id="GO:0003677">
    <property type="term" value="F:DNA binding"/>
    <property type="evidence" value="ECO:0007669"/>
    <property type="project" value="InterPro"/>
</dbReference>
<dbReference type="Gene3D" id="1.20.1260.30">
    <property type="match status" value="1"/>
</dbReference>
<dbReference type="AlphaFoldDB" id="F5YI20"/>
<dbReference type="InterPro" id="IPR022749">
    <property type="entry name" value="D12N6_MeTrfase_N"/>
</dbReference>
<dbReference type="GO" id="GO:0009007">
    <property type="term" value="F:site-specific DNA-methyltransferase (adenine-specific) activity"/>
    <property type="evidence" value="ECO:0007669"/>
    <property type="project" value="UniProtKB-EC"/>
</dbReference>
<dbReference type="PANTHER" id="PTHR42998">
    <property type="entry name" value="TYPE I RESTRICTION ENZYME HINDVIIP M PROTEIN-RELATED"/>
    <property type="match status" value="1"/>
</dbReference>
<sequence length="522" mass="60031">MAKRAPKPVKELSLESVLWNCRVVLRNKCNKPTNRDAVLALIFLKFAGDKFEKRRQEIIAEEGDIPVFLEKPSFYLASNVFYLNETSRWSYIVKNASDDKIAVMLDQAMADIEDKNESLKGALPQRFFSSLGVNSKDIKSLIDEINKISEERFHEKDLIGRVYEYFLQQFAMDEAKEKGEFYTPKAIVNLIAELIEPYKGRIYDPCCGSGGMFVQSLKFVESHNGNKNNISIFGQESDPDTRRLAKMNLAIRGISNNLGDKNASSFTDDRQKDLKVDFIMANPPFNLKAWRGEDELTNDPRWSGYGTPPVSNANYAWILHILSKLDVSNGIAGFLLANGALGAGAEEYNIRKQLIENDKIEAIIVLPREMFYSTDISVTLWILNNNKKPRTLNKRKLRDRQNEVLFIDLRTWNKNVYEKSYVTFDDSQIAAVKKIYTNWQSAEKGYKNVPELCKSVKITDIRKNDYSLVPSKYIKFIDHDLDIDYQKEMKRIQKEMKDILKEEKKSQEMLESAFKGIGYGIK</sequence>
<dbReference type="InterPro" id="IPR038333">
    <property type="entry name" value="T1MK-like_N_sf"/>
</dbReference>
<protein>
    <recommendedName>
        <fullName evidence="2">site-specific DNA-methyltransferase (adenine-specific)</fullName>
        <ecNumber evidence="2">2.1.1.72</ecNumber>
    </recommendedName>
</protein>
<dbReference type="EMBL" id="CP001843">
    <property type="protein sequence ID" value="AEF86264.1"/>
    <property type="molecule type" value="Genomic_DNA"/>
</dbReference>
<organism evidence="10 11">
    <name type="scientific">Treponema primitia (strain ATCC BAA-887 / DSM 12427 / ZAS-2)</name>
    <dbReference type="NCBI Taxonomy" id="545694"/>
    <lineage>
        <taxon>Bacteria</taxon>
        <taxon>Pseudomonadati</taxon>
        <taxon>Spirochaetota</taxon>
        <taxon>Spirochaetia</taxon>
        <taxon>Spirochaetales</taxon>
        <taxon>Treponemataceae</taxon>
        <taxon>Treponema</taxon>
    </lineage>
</organism>
<dbReference type="REBASE" id="36224">
    <property type="entry name" value="M.TprZAS2ORF2283P"/>
</dbReference>
<proteinExistence type="inferred from homology"/>
<evidence type="ECO:0000256" key="3">
    <source>
        <dbReference type="ARBA" id="ARBA00022603"/>
    </source>
</evidence>
<keyword evidence="11" id="KW-1185">Reference proteome</keyword>
<dbReference type="PANTHER" id="PTHR42998:SF1">
    <property type="entry name" value="TYPE I RESTRICTION ENZYME HINDI METHYLASE SUBUNIT"/>
    <property type="match status" value="1"/>
</dbReference>
<evidence type="ECO:0000256" key="6">
    <source>
        <dbReference type="ARBA" id="ARBA00022747"/>
    </source>
</evidence>
<dbReference type="GO" id="GO:0008170">
    <property type="term" value="F:N-methyltransferase activity"/>
    <property type="evidence" value="ECO:0007669"/>
    <property type="project" value="InterPro"/>
</dbReference>
<evidence type="ECO:0000256" key="4">
    <source>
        <dbReference type="ARBA" id="ARBA00022679"/>
    </source>
</evidence>
<keyword evidence="6" id="KW-0680">Restriction system</keyword>
<dbReference type="HOGENOM" id="CLU_013049_4_1_12"/>
<comment type="similarity">
    <text evidence="1">Belongs to the N(4)/N(6)-methyltransferase family.</text>
</comment>
<dbReference type="eggNOG" id="COG0286">
    <property type="taxonomic scope" value="Bacteria"/>
</dbReference>
<dbReference type="EC" id="2.1.1.72" evidence="2"/>
<dbReference type="Gene3D" id="3.40.50.150">
    <property type="entry name" value="Vaccinia Virus protein VP39"/>
    <property type="match status" value="1"/>
</dbReference>
<dbReference type="InterPro" id="IPR003356">
    <property type="entry name" value="DNA_methylase_A-5"/>
</dbReference>
<reference evidence="11" key="1">
    <citation type="submission" date="2009-12" db="EMBL/GenBank/DDBJ databases">
        <title>Complete sequence of Treponema primitia strain ZAS-2.</title>
        <authorList>
            <person name="Tetu S.G."/>
            <person name="Matson E."/>
            <person name="Ren Q."/>
            <person name="Seshadri R."/>
            <person name="Elbourne L."/>
            <person name="Hassan K.A."/>
            <person name="Durkin A."/>
            <person name="Radune D."/>
            <person name="Mohamoud Y."/>
            <person name="Shay R."/>
            <person name="Jin S."/>
            <person name="Zhang X."/>
            <person name="Lucey K."/>
            <person name="Ballor N.R."/>
            <person name="Ottesen E."/>
            <person name="Rosenthal R."/>
            <person name="Allen A."/>
            <person name="Leadbetter J.R."/>
            <person name="Paulsen I.T."/>
        </authorList>
    </citation>
    <scope>NUCLEOTIDE SEQUENCE [LARGE SCALE GENOMIC DNA]</scope>
    <source>
        <strain evidence="11">ATCC BAA-887 / DSM 12427 / ZAS-2</strain>
    </source>
</reference>
<dbReference type="KEGG" id="tpi:TREPR_2283"/>
<dbReference type="Pfam" id="PF02384">
    <property type="entry name" value="N6_Mtase"/>
    <property type="match status" value="1"/>
</dbReference>
<name>F5YI20_TREPZ</name>
<dbReference type="Proteomes" id="UP000009223">
    <property type="component" value="Chromosome"/>
</dbReference>
<evidence type="ECO:0000259" key="9">
    <source>
        <dbReference type="Pfam" id="PF12161"/>
    </source>
</evidence>